<gene>
    <name evidence="1" type="ORF">D0907_08200</name>
</gene>
<dbReference type="EMBL" id="CP032090">
    <property type="protein sequence ID" value="AXV65249.1"/>
    <property type="molecule type" value="Genomic_DNA"/>
</dbReference>
<evidence type="ECO:0000313" key="1">
    <source>
        <dbReference type="EMBL" id="AXV65249.1"/>
    </source>
</evidence>
<organism evidence="1 2">
    <name type="scientific">Pseudoalteromonas lipolytica</name>
    <dbReference type="NCBI Taxonomy" id="570156"/>
    <lineage>
        <taxon>Bacteria</taxon>
        <taxon>Pseudomonadati</taxon>
        <taxon>Pseudomonadota</taxon>
        <taxon>Gammaproteobacteria</taxon>
        <taxon>Alteromonadales</taxon>
        <taxon>Pseudoalteromonadaceae</taxon>
        <taxon>Pseudoalteromonas</taxon>
    </lineage>
</organism>
<name>A0AAD0S0I4_9GAMM</name>
<evidence type="ECO:0000313" key="2">
    <source>
        <dbReference type="Proteomes" id="UP000264605"/>
    </source>
</evidence>
<dbReference type="Proteomes" id="UP000264605">
    <property type="component" value="Chromosome"/>
</dbReference>
<reference evidence="1 2" key="1">
    <citation type="submission" date="2018-08" db="EMBL/GenBank/DDBJ databases">
        <title>Draft genome sequence of Pseudoalteromonas donghaensis HJ51.</title>
        <authorList>
            <person name="Oh J."/>
            <person name="Roh D."/>
        </authorList>
    </citation>
    <scope>NUCLEOTIDE SEQUENCE [LARGE SCALE GENOMIC DNA]</scope>
    <source>
        <strain evidence="1 2">HJ51</strain>
    </source>
</reference>
<protein>
    <submittedName>
        <fullName evidence="1">Uncharacterized protein</fullName>
    </submittedName>
</protein>
<sequence length="86" mass="9779">MTKTVHAPFIELLAQLIVSAKSKNEQIAISRRCPLKDLPALRTRVKELLNPANHKPTRNTRLPACYVLTKQRLTNQRTQYGGQNKS</sequence>
<accession>A0AAD0S0I4</accession>
<proteinExistence type="predicted"/>
<dbReference type="KEGG" id="pdj:D0907_08200"/>
<dbReference type="AlphaFoldDB" id="A0AAD0S0I4"/>